<dbReference type="EMBL" id="SOBW01000007">
    <property type="protein sequence ID" value="TDU43397.1"/>
    <property type="molecule type" value="Genomic_DNA"/>
</dbReference>
<dbReference type="PROSITE" id="PS51186">
    <property type="entry name" value="GNAT"/>
    <property type="match status" value="1"/>
</dbReference>
<dbReference type="CDD" id="cd04301">
    <property type="entry name" value="NAT_SF"/>
    <property type="match status" value="1"/>
</dbReference>
<proteinExistence type="predicted"/>
<reference evidence="2 3" key="1">
    <citation type="submission" date="2019-03" db="EMBL/GenBank/DDBJ databases">
        <title>Genomic Encyclopedia of Archaeal and Bacterial Type Strains, Phase II (KMG-II): from individual species to whole genera.</title>
        <authorList>
            <person name="Goeker M."/>
        </authorList>
    </citation>
    <scope>NUCLEOTIDE SEQUENCE [LARGE SCALE GENOMIC DNA]</scope>
    <source>
        <strain evidence="2 3">DSM 28135</strain>
    </source>
</reference>
<dbReference type="InterPro" id="IPR050276">
    <property type="entry name" value="MshD_Acetyltransferase"/>
</dbReference>
<feature type="domain" description="N-acetyltransferase" evidence="1">
    <location>
        <begin position="1"/>
        <end position="166"/>
    </location>
</feature>
<keyword evidence="3" id="KW-1185">Reference proteome</keyword>
<protein>
    <submittedName>
        <fullName evidence="2">Ribosomal protein S18 acetylase RimI-like enzyme</fullName>
    </submittedName>
</protein>
<keyword evidence="2" id="KW-0689">Ribosomal protein</keyword>
<dbReference type="SUPFAM" id="SSF55729">
    <property type="entry name" value="Acyl-CoA N-acyltransferases (Nat)"/>
    <property type="match status" value="1"/>
</dbReference>
<dbReference type="GO" id="GO:0016747">
    <property type="term" value="F:acyltransferase activity, transferring groups other than amino-acyl groups"/>
    <property type="evidence" value="ECO:0007669"/>
    <property type="project" value="InterPro"/>
</dbReference>
<comment type="caution">
    <text evidence="2">The sequence shown here is derived from an EMBL/GenBank/DDBJ whole genome shotgun (WGS) entry which is preliminary data.</text>
</comment>
<dbReference type="InterPro" id="IPR000182">
    <property type="entry name" value="GNAT_dom"/>
</dbReference>
<evidence type="ECO:0000313" key="3">
    <source>
        <dbReference type="Proteomes" id="UP000294689"/>
    </source>
</evidence>
<dbReference type="RefSeq" id="WP_133756858.1">
    <property type="nucleotide sequence ID" value="NZ_SOBW01000007.1"/>
</dbReference>
<name>A0A4R7Q703_9FLAO</name>
<dbReference type="Pfam" id="PF00583">
    <property type="entry name" value="Acetyltransf_1"/>
    <property type="match status" value="1"/>
</dbReference>
<sequence>MIRKATSSDINAILIVTKACAKTMVDKGIYQWNEHYPNAAAFEKDIQRHELYVLTHKEAIIGSIVISTMMDAEYEPISWLTPNRNNLYIHRLSVHPNYQGQGYAQQLMYFAETFGKDHGFASIRLDTFSQNHRNQKFYELRNYKRLGSIYFPKQSEHPFYCYEYVL</sequence>
<dbReference type="GO" id="GO:0005840">
    <property type="term" value="C:ribosome"/>
    <property type="evidence" value="ECO:0007669"/>
    <property type="project" value="UniProtKB-KW"/>
</dbReference>
<keyword evidence="2" id="KW-0687">Ribonucleoprotein</keyword>
<dbReference type="PANTHER" id="PTHR43617:SF22">
    <property type="entry name" value="L-AMINO ACID N-ACETYLTRANSFERASE AAAT"/>
    <property type="match status" value="1"/>
</dbReference>
<evidence type="ECO:0000259" key="1">
    <source>
        <dbReference type="PROSITE" id="PS51186"/>
    </source>
</evidence>
<dbReference type="PANTHER" id="PTHR43617">
    <property type="entry name" value="L-AMINO ACID N-ACETYLTRANSFERASE"/>
    <property type="match status" value="1"/>
</dbReference>
<dbReference type="InterPro" id="IPR016181">
    <property type="entry name" value="Acyl_CoA_acyltransferase"/>
</dbReference>
<dbReference type="OrthoDB" id="9796381at2"/>
<dbReference type="AlphaFoldDB" id="A0A4R7Q703"/>
<evidence type="ECO:0000313" key="2">
    <source>
        <dbReference type="EMBL" id="TDU43397.1"/>
    </source>
</evidence>
<organism evidence="2 3">
    <name type="scientific">Gelidibacter sediminis</name>
    <dbReference type="NCBI Taxonomy" id="1608710"/>
    <lineage>
        <taxon>Bacteria</taxon>
        <taxon>Pseudomonadati</taxon>
        <taxon>Bacteroidota</taxon>
        <taxon>Flavobacteriia</taxon>
        <taxon>Flavobacteriales</taxon>
        <taxon>Flavobacteriaceae</taxon>
        <taxon>Gelidibacter</taxon>
    </lineage>
</organism>
<dbReference type="Gene3D" id="3.40.630.30">
    <property type="match status" value="1"/>
</dbReference>
<dbReference type="Proteomes" id="UP000294689">
    <property type="component" value="Unassembled WGS sequence"/>
</dbReference>
<accession>A0A4R7Q703</accession>
<gene>
    <name evidence="2" type="ORF">BXY82_0809</name>
</gene>